<comment type="similarity">
    <text evidence="1">Belongs to the inositol monophosphatase superfamily.</text>
</comment>
<dbReference type="InterPro" id="IPR020583">
    <property type="entry name" value="Inositol_monoP_metal-BS"/>
</dbReference>
<dbReference type="PRINTS" id="PR00377">
    <property type="entry name" value="IMPHPHTASES"/>
</dbReference>
<keyword evidence="4" id="KW-0460">Magnesium</keyword>
<evidence type="ECO:0000256" key="1">
    <source>
        <dbReference type="ARBA" id="ARBA00009759"/>
    </source>
</evidence>
<dbReference type="Gene3D" id="3.30.540.10">
    <property type="entry name" value="Fructose-1,6-Bisphosphatase, subunit A, domain 1"/>
    <property type="match status" value="1"/>
</dbReference>
<dbReference type="PANTHER" id="PTHR20854">
    <property type="entry name" value="INOSITOL MONOPHOSPHATASE"/>
    <property type="match status" value="1"/>
</dbReference>
<dbReference type="EC" id="3.1.3.7" evidence="6"/>
<keyword evidence="2" id="KW-0479">Metal-binding</keyword>
<keyword evidence="7" id="KW-1185">Reference proteome</keyword>
<evidence type="ECO:0000313" key="7">
    <source>
        <dbReference type="Proteomes" id="UP001595615"/>
    </source>
</evidence>
<dbReference type="Proteomes" id="UP001595615">
    <property type="component" value="Unassembled WGS sequence"/>
</dbReference>
<accession>A0ABV7X7F2</accession>
<comment type="caution">
    <text evidence="6">The sequence shown here is derived from an EMBL/GenBank/DDBJ whole genome shotgun (WGS) entry which is preliminary data.</text>
</comment>
<evidence type="ECO:0000256" key="2">
    <source>
        <dbReference type="ARBA" id="ARBA00022723"/>
    </source>
</evidence>
<evidence type="ECO:0000256" key="3">
    <source>
        <dbReference type="ARBA" id="ARBA00022801"/>
    </source>
</evidence>
<dbReference type="PANTHER" id="PTHR20854:SF4">
    <property type="entry name" value="INOSITOL-1-MONOPHOSPHATASE-RELATED"/>
    <property type="match status" value="1"/>
</dbReference>
<keyword evidence="3 6" id="KW-0378">Hydrolase</keyword>
<sequence>MPDDRTLAVEAAQAAGELALGYFGGAVETWEKGPNNPVCEADLALDRLLHERLLGARPAYGWLSEETADDAERLGRRRLWVVDPIDGTRDFLRGRTGWAVSVALVEDGVPILAALYAPARQQFFVAEAGKGATLNGAPIRIGGCDSVAGCRIPADISTIGASYWPERWDAAAVEKPNGLALRIAKLAIDEADAFFEGRPMGEWDIAAAALILSEAGGTITDREGAPLRFNKPVPRLRGVIAAVPAIHGEVLRRVGRGIAAINALRRPGGPGAGRSRSSGSDPSRP</sequence>
<protein>
    <submittedName>
        <fullName evidence="6">3'(2'),5'-bisphosphate nucleotidase CysQ</fullName>
        <ecNumber evidence="6">3.1.3.7</ecNumber>
    </submittedName>
</protein>
<dbReference type="InterPro" id="IPR000760">
    <property type="entry name" value="Inositol_monophosphatase-like"/>
</dbReference>
<dbReference type="SUPFAM" id="SSF56655">
    <property type="entry name" value="Carbohydrate phosphatase"/>
    <property type="match status" value="1"/>
</dbReference>
<dbReference type="PROSITE" id="PS00630">
    <property type="entry name" value="IMP_2"/>
    <property type="match status" value="1"/>
</dbReference>
<dbReference type="EMBL" id="JBHRXV010000004">
    <property type="protein sequence ID" value="MFC3712051.1"/>
    <property type="molecule type" value="Genomic_DNA"/>
</dbReference>
<evidence type="ECO:0000313" key="6">
    <source>
        <dbReference type="EMBL" id="MFC3712051.1"/>
    </source>
</evidence>
<dbReference type="PROSITE" id="PS00629">
    <property type="entry name" value="IMP_1"/>
    <property type="match status" value="1"/>
</dbReference>
<dbReference type="CDD" id="cd01638">
    <property type="entry name" value="CysQ"/>
    <property type="match status" value="1"/>
</dbReference>
<reference evidence="7" key="1">
    <citation type="journal article" date="2019" name="Int. J. Syst. Evol. Microbiol.">
        <title>The Global Catalogue of Microorganisms (GCM) 10K type strain sequencing project: providing services to taxonomists for standard genome sequencing and annotation.</title>
        <authorList>
            <consortium name="The Broad Institute Genomics Platform"/>
            <consortium name="The Broad Institute Genome Sequencing Center for Infectious Disease"/>
            <person name="Wu L."/>
            <person name="Ma J."/>
        </authorList>
    </citation>
    <scope>NUCLEOTIDE SEQUENCE [LARGE SCALE GENOMIC DNA]</scope>
    <source>
        <strain evidence="7">KCTC 42644</strain>
    </source>
</reference>
<dbReference type="GO" id="GO:0008441">
    <property type="term" value="F:3'(2'),5'-bisphosphate nucleotidase activity"/>
    <property type="evidence" value="ECO:0007669"/>
    <property type="project" value="UniProtKB-EC"/>
</dbReference>
<dbReference type="RefSeq" id="WP_380858189.1">
    <property type="nucleotide sequence ID" value="NZ_JBHRXV010000004.1"/>
</dbReference>
<feature type="compositionally biased region" description="Low complexity" evidence="5">
    <location>
        <begin position="273"/>
        <end position="285"/>
    </location>
</feature>
<organism evidence="6 7">
    <name type="scientific">Sphingoaurantiacus capsulatus</name>
    <dbReference type="NCBI Taxonomy" id="1771310"/>
    <lineage>
        <taxon>Bacteria</taxon>
        <taxon>Pseudomonadati</taxon>
        <taxon>Pseudomonadota</taxon>
        <taxon>Alphaproteobacteria</taxon>
        <taxon>Sphingomonadales</taxon>
        <taxon>Sphingosinicellaceae</taxon>
        <taxon>Sphingoaurantiacus</taxon>
    </lineage>
</organism>
<dbReference type="InterPro" id="IPR020550">
    <property type="entry name" value="Inositol_monophosphatase_CS"/>
</dbReference>
<dbReference type="Pfam" id="PF00459">
    <property type="entry name" value="Inositol_P"/>
    <property type="match status" value="1"/>
</dbReference>
<evidence type="ECO:0000256" key="4">
    <source>
        <dbReference type="ARBA" id="ARBA00022842"/>
    </source>
</evidence>
<feature type="region of interest" description="Disordered" evidence="5">
    <location>
        <begin position="265"/>
        <end position="285"/>
    </location>
</feature>
<proteinExistence type="inferred from homology"/>
<name>A0ABV7X7F2_9SPHN</name>
<gene>
    <name evidence="6" type="ORF">ACFOMD_05700</name>
</gene>
<dbReference type="Gene3D" id="3.40.190.80">
    <property type="match status" value="1"/>
</dbReference>
<evidence type="ECO:0000256" key="5">
    <source>
        <dbReference type="SAM" id="MobiDB-lite"/>
    </source>
</evidence>